<keyword evidence="3" id="KW-0804">Transcription</keyword>
<keyword evidence="2" id="KW-0238">DNA-binding</keyword>
<dbReference type="Pfam" id="PF03472">
    <property type="entry name" value="Autoind_bind"/>
    <property type="match status" value="1"/>
</dbReference>
<evidence type="ECO:0000256" key="2">
    <source>
        <dbReference type="ARBA" id="ARBA00023125"/>
    </source>
</evidence>
<dbReference type="PROSITE" id="PS50043">
    <property type="entry name" value="HTH_LUXR_2"/>
    <property type="match status" value="1"/>
</dbReference>
<evidence type="ECO:0000313" key="6">
    <source>
        <dbReference type="Proteomes" id="UP000248148"/>
    </source>
</evidence>
<dbReference type="CDD" id="cd06170">
    <property type="entry name" value="LuxR_C_like"/>
    <property type="match status" value="1"/>
</dbReference>
<dbReference type="InterPro" id="IPR016032">
    <property type="entry name" value="Sig_transdc_resp-reg_C-effctor"/>
</dbReference>
<dbReference type="InterPro" id="IPR036693">
    <property type="entry name" value="TF_LuxR_autoind-bd_dom_sf"/>
</dbReference>
<feature type="domain" description="HTH luxR-type" evidence="4">
    <location>
        <begin position="174"/>
        <end position="239"/>
    </location>
</feature>
<dbReference type="RefSeq" id="WP_110781315.1">
    <property type="nucleotide sequence ID" value="NZ_QJTI01000014.1"/>
</dbReference>
<dbReference type="Pfam" id="PF00196">
    <property type="entry name" value="GerE"/>
    <property type="match status" value="1"/>
</dbReference>
<keyword evidence="1" id="KW-0805">Transcription regulation</keyword>
<evidence type="ECO:0000313" key="5">
    <source>
        <dbReference type="EMBL" id="PYF02172.1"/>
    </source>
</evidence>
<dbReference type="InterPro" id="IPR005143">
    <property type="entry name" value="TF_LuxR_autoind-bd_dom"/>
</dbReference>
<dbReference type="InterPro" id="IPR000792">
    <property type="entry name" value="Tscrpt_reg_LuxR_C"/>
</dbReference>
<protein>
    <submittedName>
        <fullName evidence="5">LuxR family quorum sensing-dependent transcriptional regulator</fullName>
    </submittedName>
</protein>
<evidence type="ECO:0000259" key="4">
    <source>
        <dbReference type="PROSITE" id="PS50043"/>
    </source>
</evidence>
<reference evidence="5 6" key="1">
    <citation type="submission" date="2018-06" db="EMBL/GenBank/DDBJ databases">
        <title>Genomic Encyclopedia of Archaeal and Bacterial Type Strains, Phase II (KMG-II): from individual species to whole genera.</title>
        <authorList>
            <person name="Goeker M."/>
        </authorList>
    </citation>
    <scope>NUCLEOTIDE SEQUENCE [LARGE SCALE GENOMIC DNA]</scope>
    <source>
        <strain evidence="5 6">JCM 11668</strain>
    </source>
</reference>
<keyword evidence="6" id="KW-1185">Reference proteome</keyword>
<dbReference type="AlphaFoldDB" id="A0A318TAM4"/>
<dbReference type="GO" id="GO:0003677">
    <property type="term" value="F:DNA binding"/>
    <property type="evidence" value="ECO:0007669"/>
    <property type="project" value="UniProtKB-KW"/>
</dbReference>
<dbReference type="PRINTS" id="PR00038">
    <property type="entry name" value="HTHLUXR"/>
</dbReference>
<dbReference type="GO" id="GO:0006355">
    <property type="term" value="P:regulation of DNA-templated transcription"/>
    <property type="evidence" value="ECO:0007669"/>
    <property type="project" value="InterPro"/>
</dbReference>
<dbReference type="PANTHER" id="PTHR44688">
    <property type="entry name" value="DNA-BINDING TRANSCRIPTIONAL ACTIVATOR DEVR_DOSR"/>
    <property type="match status" value="1"/>
</dbReference>
<evidence type="ECO:0000256" key="1">
    <source>
        <dbReference type="ARBA" id="ARBA00023015"/>
    </source>
</evidence>
<dbReference type="Gene3D" id="3.30.450.80">
    <property type="entry name" value="Transcription factor LuxR-like, autoinducer-binding domain"/>
    <property type="match status" value="1"/>
</dbReference>
<comment type="caution">
    <text evidence="5">The sequence shown here is derived from an EMBL/GenBank/DDBJ whole genome shotgun (WGS) entry which is preliminary data.</text>
</comment>
<proteinExistence type="predicted"/>
<organism evidence="5 6">
    <name type="scientific">Rhodopseudomonas faecalis</name>
    <dbReference type="NCBI Taxonomy" id="99655"/>
    <lineage>
        <taxon>Bacteria</taxon>
        <taxon>Pseudomonadati</taxon>
        <taxon>Pseudomonadota</taxon>
        <taxon>Alphaproteobacteria</taxon>
        <taxon>Hyphomicrobiales</taxon>
        <taxon>Nitrobacteraceae</taxon>
        <taxon>Rhodopseudomonas</taxon>
    </lineage>
</organism>
<dbReference type="SUPFAM" id="SSF75516">
    <property type="entry name" value="Pheromone-binding domain of LuxR-like quorum-sensing transcription factors"/>
    <property type="match status" value="1"/>
</dbReference>
<dbReference type="SMART" id="SM00421">
    <property type="entry name" value="HTH_LUXR"/>
    <property type="match status" value="1"/>
</dbReference>
<evidence type="ECO:0000256" key="3">
    <source>
        <dbReference type="ARBA" id="ARBA00023163"/>
    </source>
</evidence>
<dbReference type="OrthoDB" id="3170288at2"/>
<dbReference type="EMBL" id="QJTI01000014">
    <property type="protein sequence ID" value="PYF02172.1"/>
    <property type="molecule type" value="Genomic_DNA"/>
</dbReference>
<dbReference type="PANTHER" id="PTHR44688:SF16">
    <property type="entry name" value="DNA-BINDING TRANSCRIPTIONAL ACTIVATOR DEVR_DOSR"/>
    <property type="match status" value="1"/>
</dbReference>
<dbReference type="Gene3D" id="1.10.10.10">
    <property type="entry name" value="Winged helix-like DNA-binding domain superfamily/Winged helix DNA-binding domain"/>
    <property type="match status" value="1"/>
</dbReference>
<sequence length="243" mass="27052">MSVGASHEWGRRALEFVDAVGRLSAPDLIEKFEAQIAAAGFHAYIMAGLPAIGSSLTDLTIANGWPEAWFEIYEKENFCQVDPVPRHGCSTVQPFEWSEAVYDRDKEPQAHQVMTWAAEFGLKRGYCIPLHYDDGGAMISMAGSDPELDPVSKSALQLISIYAHNRIRALNRPKVPRRGPLTPREREILKWAAEGKTSWEISVILDLSERTVKFHLIEASRKLNAVNRTAAVAKALAWGLIKL</sequence>
<accession>A0A318TAM4</accession>
<name>A0A318TAM4_9BRAD</name>
<dbReference type="Proteomes" id="UP000248148">
    <property type="component" value="Unassembled WGS sequence"/>
</dbReference>
<dbReference type="SUPFAM" id="SSF46894">
    <property type="entry name" value="C-terminal effector domain of the bipartite response regulators"/>
    <property type="match status" value="1"/>
</dbReference>
<gene>
    <name evidence="5" type="ORF">BJ122_11488</name>
</gene>
<dbReference type="InterPro" id="IPR036388">
    <property type="entry name" value="WH-like_DNA-bd_sf"/>
</dbReference>